<gene>
    <name evidence="6" type="ORF">GT037_004486</name>
</gene>
<dbReference type="GO" id="GO:0005737">
    <property type="term" value="C:cytoplasm"/>
    <property type="evidence" value="ECO:0007669"/>
    <property type="project" value="TreeGrafter"/>
</dbReference>
<dbReference type="PANTHER" id="PTHR44229:SF4">
    <property type="entry name" value="15-HYDROXYPROSTAGLANDIN DEHYDROGENASE [NAD(+)]"/>
    <property type="match status" value="1"/>
</dbReference>
<dbReference type="EMBL" id="JAAABM010000005">
    <property type="protein sequence ID" value="KAF7677627.1"/>
    <property type="molecule type" value="Genomic_DNA"/>
</dbReference>
<dbReference type="PANTHER" id="PTHR44229">
    <property type="entry name" value="15-HYDROXYPROSTAGLANDIN DEHYDROGENASE [NAD(+)]"/>
    <property type="match status" value="1"/>
</dbReference>
<keyword evidence="5" id="KW-0812">Transmembrane</keyword>
<dbReference type="InterPro" id="IPR036291">
    <property type="entry name" value="NAD(P)-bd_dom_sf"/>
</dbReference>
<keyword evidence="3" id="KW-0560">Oxidoreductase</keyword>
<keyword evidence="2" id="KW-0521">NADP</keyword>
<keyword evidence="7" id="KW-1185">Reference proteome</keyword>
<evidence type="ECO:0000256" key="1">
    <source>
        <dbReference type="ARBA" id="ARBA00006484"/>
    </source>
</evidence>
<feature type="region of interest" description="Disordered" evidence="4">
    <location>
        <begin position="1"/>
        <end position="22"/>
    </location>
</feature>
<dbReference type="Proteomes" id="UP000596902">
    <property type="component" value="Unassembled WGS sequence"/>
</dbReference>
<name>A0A8H7B930_9PLEO</name>
<dbReference type="InterPro" id="IPR020904">
    <property type="entry name" value="Sc_DH/Rdtase_CS"/>
</dbReference>
<dbReference type="AlphaFoldDB" id="A0A8H7B930"/>
<feature type="transmembrane region" description="Helical" evidence="5">
    <location>
        <begin position="584"/>
        <end position="604"/>
    </location>
</feature>
<accession>A0A8H7B930</accession>
<dbReference type="GO" id="GO:0016616">
    <property type="term" value="F:oxidoreductase activity, acting on the CH-OH group of donors, NAD or NADP as acceptor"/>
    <property type="evidence" value="ECO:0007669"/>
    <property type="project" value="TreeGrafter"/>
</dbReference>
<protein>
    <submittedName>
        <fullName evidence="6">Zn 2cys6 transcription factor</fullName>
    </submittedName>
</protein>
<dbReference type="PROSITE" id="PS00061">
    <property type="entry name" value="ADH_SHORT"/>
    <property type="match status" value="1"/>
</dbReference>
<keyword evidence="5" id="KW-1133">Transmembrane helix</keyword>
<proteinExistence type="inferred from homology"/>
<dbReference type="RefSeq" id="XP_038787805.1">
    <property type="nucleotide sequence ID" value="XM_038929533.1"/>
</dbReference>
<feature type="compositionally biased region" description="Polar residues" evidence="4">
    <location>
        <begin position="1"/>
        <end position="10"/>
    </location>
</feature>
<sequence>SPRSIVTEPTSSQSSSKSPELQVAVPLRNSLDPWDALPGDGEAERMHLLQYYIEAFVPSVQVAPIATSFYTSLYMPWSFQIEGMLDAILAISSAQLARRSQDADRAKHLRAVSSRHERKCYQFIKERLHPSGGLPEDTYQVTAVILILVGLEALNGVKTTRWISQLKSVQRILSALTPEQSIMDCVEVDSLHRHFTYHFASASLMARVSNAGKPCSTEQGLIPISAALMPGTIDPLMGISYQLCDLISRIQYVTSSNPAFPLATEASFNVIEQGIQSWTYDNPFALGVDTPIALDLIALAEAYRLAALIQLYRTSPSHSTNIAGCAARAMEFIARIPPGSAAESSLLYPIFLAGAELDDEAAIEKCFRRLEDIQNRNRYENVECVQKVLKEVWRPKLEGGQRRDWEEVGLHILPAISMANHITSTMATPISFRDSLDTTNLKDRSVLITGAASGIGLACAIKMAEEGAIVTMADRQNTAGAVIAELTARGLRAQFVHCDVTSYEAQASMFQSAIQFGDGQIDIVIPNAGILAEKNMFDMVPTTLPKLGDSPPPVPGSACLSVNLDAVYNTCYLALHYFRLPRTAATTFTPSIVLIASLAAYIGYPYSTTYSMSKFGVRGLFYSLRERAMRSSIRLNLVAPWFVDTGITKQDDFVADNGAVLEIVGYASMNRVVDAVMRFSSTQNLCGRSVGIFPRGNEDIHDDLEGGFGGAVVGKHMREIKAIVAQDMQKQAHSSP</sequence>
<dbReference type="InterPro" id="IPR021858">
    <property type="entry name" value="Fun_TF"/>
</dbReference>
<reference evidence="6" key="1">
    <citation type="submission" date="2020-01" db="EMBL/GenBank/DDBJ databases">
        <authorList>
            <person name="Feng Z.H.Z."/>
        </authorList>
    </citation>
    <scope>NUCLEOTIDE SEQUENCE</scope>
    <source>
        <strain evidence="6">CBS107.38</strain>
    </source>
</reference>
<dbReference type="Pfam" id="PF00106">
    <property type="entry name" value="adh_short"/>
    <property type="match status" value="1"/>
</dbReference>
<dbReference type="Gene3D" id="3.40.50.720">
    <property type="entry name" value="NAD(P)-binding Rossmann-like Domain"/>
    <property type="match status" value="1"/>
</dbReference>
<dbReference type="PRINTS" id="PR00081">
    <property type="entry name" value="GDHRDH"/>
</dbReference>
<feature type="non-terminal residue" evidence="6">
    <location>
        <position position="1"/>
    </location>
</feature>
<dbReference type="InterPro" id="IPR002347">
    <property type="entry name" value="SDR_fam"/>
</dbReference>
<comment type="similarity">
    <text evidence="1">Belongs to the short-chain dehydrogenases/reductases (SDR) family.</text>
</comment>
<comment type="caution">
    <text evidence="6">The sequence shown here is derived from an EMBL/GenBank/DDBJ whole genome shotgun (WGS) entry which is preliminary data.</text>
</comment>
<reference evidence="6" key="2">
    <citation type="submission" date="2020-08" db="EMBL/GenBank/DDBJ databases">
        <title>Draft Genome Sequence of Cumin Blight Pathogen Alternaria burnsii.</title>
        <authorList>
            <person name="Feng Z."/>
        </authorList>
    </citation>
    <scope>NUCLEOTIDE SEQUENCE</scope>
    <source>
        <strain evidence="6">CBS107.38</strain>
    </source>
</reference>
<dbReference type="Pfam" id="PF11951">
    <property type="entry name" value="Fungal_trans_2"/>
    <property type="match status" value="1"/>
</dbReference>
<evidence type="ECO:0000256" key="4">
    <source>
        <dbReference type="SAM" id="MobiDB-lite"/>
    </source>
</evidence>
<evidence type="ECO:0000313" key="6">
    <source>
        <dbReference type="EMBL" id="KAF7677627.1"/>
    </source>
</evidence>
<evidence type="ECO:0000256" key="3">
    <source>
        <dbReference type="ARBA" id="ARBA00023002"/>
    </source>
</evidence>
<dbReference type="SUPFAM" id="SSF51735">
    <property type="entry name" value="NAD(P)-binding Rossmann-fold domains"/>
    <property type="match status" value="1"/>
</dbReference>
<evidence type="ECO:0000313" key="7">
    <source>
        <dbReference type="Proteomes" id="UP000596902"/>
    </source>
</evidence>
<organism evidence="6 7">
    <name type="scientific">Alternaria burnsii</name>
    <dbReference type="NCBI Taxonomy" id="1187904"/>
    <lineage>
        <taxon>Eukaryota</taxon>
        <taxon>Fungi</taxon>
        <taxon>Dikarya</taxon>
        <taxon>Ascomycota</taxon>
        <taxon>Pezizomycotina</taxon>
        <taxon>Dothideomycetes</taxon>
        <taxon>Pleosporomycetidae</taxon>
        <taxon>Pleosporales</taxon>
        <taxon>Pleosporineae</taxon>
        <taxon>Pleosporaceae</taxon>
        <taxon>Alternaria</taxon>
        <taxon>Alternaria sect. Alternaria</taxon>
    </lineage>
</organism>
<dbReference type="GeneID" id="62202711"/>
<evidence type="ECO:0000256" key="5">
    <source>
        <dbReference type="SAM" id="Phobius"/>
    </source>
</evidence>
<keyword evidence="5" id="KW-0472">Membrane</keyword>
<dbReference type="CDD" id="cd05233">
    <property type="entry name" value="SDR_c"/>
    <property type="match status" value="1"/>
</dbReference>
<evidence type="ECO:0000256" key="2">
    <source>
        <dbReference type="ARBA" id="ARBA00022857"/>
    </source>
</evidence>